<gene>
    <name evidence="1" type="ORF">B0H64DRAFT_123262</name>
</gene>
<reference evidence="1" key="2">
    <citation type="submission" date="2023-06" db="EMBL/GenBank/DDBJ databases">
        <authorList>
            <consortium name="Lawrence Berkeley National Laboratory"/>
            <person name="Haridas S."/>
            <person name="Hensen N."/>
            <person name="Bonometti L."/>
            <person name="Westerberg I."/>
            <person name="Brannstrom I.O."/>
            <person name="Guillou S."/>
            <person name="Cros-Aarteil S."/>
            <person name="Calhoun S."/>
            <person name="Kuo A."/>
            <person name="Mondo S."/>
            <person name="Pangilinan J."/>
            <person name="Riley R."/>
            <person name="Labutti K."/>
            <person name="Andreopoulos B."/>
            <person name="Lipzen A."/>
            <person name="Chen C."/>
            <person name="Yanf M."/>
            <person name="Daum C."/>
            <person name="Ng V."/>
            <person name="Clum A."/>
            <person name="Steindorff A."/>
            <person name="Ohm R."/>
            <person name="Martin F."/>
            <person name="Silar P."/>
            <person name="Natvig D."/>
            <person name="Lalanne C."/>
            <person name="Gautier V."/>
            <person name="Ament-Velasquez S.L."/>
            <person name="Kruys A."/>
            <person name="Hutchinson M.I."/>
            <person name="Powell A.J."/>
            <person name="Barry K."/>
            <person name="Miller A.N."/>
            <person name="Grigoriev I.V."/>
            <person name="Debuchy R."/>
            <person name="Gladieux P."/>
            <person name="Thoren M.H."/>
            <person name="Johannesson H."/>
        </authorList>
    </citation>
    <scope>NUCLEOTIDE SEQUENCE</scope>
    <source>
        <strain evidence="1">CBS 168.71</strain>
    </source>
</reference>
<name>A0AAE0HJD7_9PEZI</name>
<evidence type="ECO:0000313" key="2">
    <source>
        <dbReference type="Proteomes" id="UP001278766"/>
    </source>
</evidence>
<sequence length="148" mass="16355">MPLDTKLVICSTTAATWCINSGTAHCLLSGSLGANRCRDISRLKCVLPTRRNKRRAYSLTWGRLIPWFRQKFAGGVWFRYFSTVSAFRACNGTHTCLVTAPARCSLSDNKQASTCGFFQLSVLDLLPLNSPSRLPTYVHEQGLVHGGT</sequence>
<dbReference type="GeneID" id="87834941"/>
<keyword evidence="2" id="KW-1185">Reference proteome</keyword>
<dbReference type="RefSeq" id="XP_062660873.1">
    <property type="nucleotide sequence ID" value="XM_062797993.1"/>
</dbReference>
<evidence type="ECO:0000313" key="1">
    <source>
        <dbReference type="EMBL" id="KAK3297359.1"/>
    </source>
</evidence>
<dbReference type="EMBL" id="JAUEPN010000003">
    <property type="protein sequence ID" value="KAK3297359.1"/>
    <property type="molecule type" value="Genomic_DNA"/>
</dbReference>
<dbReference type="Proteomes" id="UP001278766">
    <property type="component" value="Unassembled WGS sequence"/>
</dbReference>
<organism evidence="1 2">
    <name type="scientific">Chaetomium fimeti</name>
    <dbReference type="NCBI Taxonomy" id="1854472"/>
    <lineage>
        <taxon>Eukaryota</taxon>
        <taxon>Fungi</taxon>
        <taxon>Dikarya</taxon>
        <taxon>Ascomycota</taxon>
        <taxon>Pezizomycotina</taxon>
        <taxon>Sordariomycetes</taxon>
        <taxon>Sordariomycetidae</taxon>
        <taxon>Sordariales</taxon>
        <taxon>Chaetomiaceae</taxon>
        <taxon>Chaetomium</taxon>
    </lineage>
</organism>
<dbReference type="AlphaFoldDB" id="A0AAE0HJD7"/>
<proteinExistence type="predicted"/>
<comment type="caution">
    <text evidence="1">The sequence shown here is derived from an EMBL/GenBank/DDBJ whole genome shotgun (WGS) entry which is preliminary data.</text>
</comment>
<reference evidence="1" key="1">
    <citation type="journal article" date="2023" name="Mol. Phylogenet. Evol.">
        <title>Genome-scale phylogeny and comparative genomics of the fungal order Sordariales.</title>
        <authorList>
            <person name="Hensen N."/>
            <person name="Bonometti L."/>
            <person name="Westerberg I."/>
            <person name="Brannstrom I.O."/>
            <person name="Guillou S."/>
            <person name="Cros-Aarteil S."/>
            <person name="Calhoun S."/>
            <person name="Haridas S."/>
            <person name="Kuo A."/>
            <person name="Mondo S."/>
            <person name="Pangilinan J."/>
            <person name="Riley R."/>
            <person name="LaButti K."/>
            <person name="Andreopoulos B."/>
            <person name="Lipzen A."/>
            <person name="Chen C."/>
            <person name="Yan M."/>
            <person name="Daum C."/>
            <person name="Ng V."/>
            <person name="Clum A."/>
            <person name="Steindorff A."/>
            <person name="Ohm R.A."/>
            <person name="Martin F."/>
            <person name="Silar P."/>
            <person name="Natvig D.O."/>
            <person name="Lalanne C."/>
            <person name="Gautier V."/>
            <person name="Ament-Velasquez S.L."/>
            <person name="Kruys A."/>
            <person name="Hutchinson M.I."/>
            <person name="Powell A.J."/>
            <person name="Barry K."/>
            <person name="Miller A.N."/>
            <person name="Grigoriev I.V."/>
            <person name="Debuchy R."/>
            <person name="Gladieux P."/>
            <person name="Hiltunen Thoren M."/>
            <person name="Johannesson H."/>
        </authorList>
    </citation>
    <scope>NUCLEOTIDE SEQUENCE</scope>
    <source>
        <strain evidence="1">CBS 168.71</strain>
    </source>
</reference>
<accession>A0AAE0HJD7</accession>
<protein>
    <submittedName>
        <fullName evidence="1">Uncharacterized protein</fullName>
    </submittedName>
</protein>